<reference evidence="7" key="2">
    <citation type="submission" date="2013-12" db="EMBL/GenBank/DDBJ databases">
        <authorList>
            <person name="Yu Y."/>
            <person name="Lee S."/>
            <person name="de Baynast K."/>
            <person name="Wissotski M."/>
            <person name="Liu L."/>
            <person name="Talag J."/>
            <person name="Goicoechea J."/>
            <person name="Angelova A."/>
            <person name="Jetty R."/>
            <person name="Kudrna D."/>
            <person name="Golser W."/>
            <person name="Rivera L."/>
            <person name="Zhang J."/>
            <person name="Wing R."/>
        </authorList>
    </citation>
    <scope>NUCLEOTIDE SEQUENCE</scope>
</reference>
<keyword evidence="7" id="KW-1185">Reference proteome</keyword>
<reference evidence="6 7" key="1">
    <citation type="submission" date="2012-08" db="EMBL/GenBank/DDBJ databases">
        <title>Oryza genome evolution.</title>
        <authorList>
            <person name="Wing R.A."/>
        </authorList>
    </citation>
    <scope>NUCLEOTIDE SEQUENCE</scope>
</reference>
<organism evidence="6 7">
    <name type="scientific">Leersia perrieri</name>
    <dbReference type="NCBI Taxonomy" id="77586"/>
    <lineage>
        <taxon>Eukaryota</taxon>
        <taxon>Viridiplantae</taxon>
        <taxon>Streptophyta</taxon>
        <taxon>Embryophyta</taxon>
        <taxon>Tracheophyta</taxon>
        <taxon>Spermatophyta</taxon>
        <taxon>Magnoliopsida</taxon>
        <taxon>Liliopsida</taxon>
        <taxon>Poales</taxon>
        <taxon>Poaceae</taxon>
        <taxon>BOP clade</taxon>
        <taxon>Oryzoideae</taxon>
        <taxon>Oryzeae</taxon>
        <taxon>Oryzinae</taxon>
        <taxon>Leersia</taxon>
    </lineage>
</organism>
<dbReference type="InterPro" id="IPR027417">
    <property type="entry name" value="P-loop_NTPase"/>
</dbReference>
<feature type="region of interest" description="Disordered" evidence="4">
    <location>
        <begin position="1"/>
        <end position="20"/>
    </location>
</feature>
<protein>
    <recommendedName>
        <fullName evidence="5">AIG1-type G domain-containing protein</fullName>
    </recommendedName>
</protein>
<dbReference type="AlphaFoldDB" id="A0A0D9W5C0"/>
<dbReference type="InterPro" id="IPR045058">
    <property type="entry name" value="GIMA/IAN/Toc"/>
</dbReference>
<name>A0A0D9W5C0_9ORYZ</name>
<dbReference type="GO" id="GO:0005525">
    <property type="term" value="F:GTP binding"/>
    <property type="evidence" value="ECO:0007669"/>
    <property type="project" value="UniProtKB-KW"/>
</dbReference>
<keyword evidence="2" id="KW-0547">Nucleotide-binding</keyword>
<dbReference type="EnsemblPlants" id="LPERR04G10490.1">
    <property type="protein sequence ID" value="LPERR04G10490.1"/>
    <property type="gene ID" value="LPERR04G10490"/>
</dbReference>
<dbReference type="Gene3D" id="3.40.50.300">
    <property type="entry name" value="P-loop containing nucleotide triphosphate hydrolases"/>
    <property type="match status" value="1"/>
</dbReference>
<proteinExistence type="inferred from homology"/>
<dbReference type="Proteomes" id="UP000032180">
    <property type="component" value="Chromosome 4"/>
</dbReference>
<comment type="similarity">
    <text evidence="1">Belongs to the TRAFAC class TrmE-Era-EngA-EngB-Septin-like GTPase superfamily. AIG1/Toc34/Toc159-like paraseptin GTPase family. IAN subfamily.</text>
</comment>
<evidence type="ECO:0000259" key="5">
    <source>
        <dbReference type="PROSITE" id="PS51720"/>
    </source>
</evidence>
<dbReference type="InterPro" id="IPR006703">
    <property type="entry name" value="G_AIG1"/>
</dbReference>
<evidence type="ECO:0000313" key="7">
    <source>
        <dbReference type="Proteomes" id="UP000032180"/>
    </source>
</evidence>
<dbReference type="Gramene" id="LPERR04G10490.1">
    <property type="protein sequence ID" value="LPERR04G10490.1"/>
    <property type="gene ID" value="LPERR04G10490"/>
</dbReference>
<evidence type="ECO:0000313" key="6">
    <source>
        <dbReference type="EnsemblPlants" id="LPERR04G10490.1"/>
    </source>
</evidence>
<dbReference type="PANTHER" id="PTHR10903">
    <property type="entry name" value="GTPASE, IMAP FAMILY MEMBER-RELATED"/>
    <property type="match status" value="1"/>
</dbReference>
<dbReference type="Pfam" id="PF04548">
    <property type="entry name" value="AIG1"/>
    <property type="match status" value="1"/>
</dbReference>
<dbReference type="SUPFAM" id="SSF52540">
    <property type="entry name" value="P-loop containing nucleoside triphosphate hydrolases"/>
    <property type="match status" value="1"/>
</dbReference>
<evidence type="ECO:0000256" key="2">
    <source>
        <dbReference type="ARBA" id="ARBA00022741"/>
    </source>
</evidence>
<keyword evidence="3" id="KW-0342">GTP-binding</keyword>
<evidence type="ECO:0000256" key="3">
    <source>
        <dbReference type="ARBA" id="ARBA00023134"/>
    </source>
</evidence>
<dbReference type="PROSITE" id="PS51720">
    <property type="entry name" value="G_AIG1"/>
    <property type="match status" value="1"/>
</dbReference>
<feature type="compositionally biased region" description="Basic and acidic residues" evidence="4">
    <location>
        <begin position="296"/>
        <end position="307"/>
    </location>
</feature>
<feature type="region of interest" description="Disordered" evidence="4">
    <location>
        <begin position="296"/>
        <end position="320"/>
    </location>
</feature>
<sequence length="343" mass="38492">MGGCGGGGGNSHGSDIDDWELPPSHVLEDVTLVLVGKVGTGKSATANTILGDEAFASKYSYAGVTQTCQKSRTMVHDGGLIRTINVIDTPGLFDMDIKNEDVRKVIVRCMDMAKDGIHAMLMVFSAISRFSCEDEKTIESLKLSFGDRILDHMILVFTRGDEIGGETSWKNMLSASGPPYLQNKTSDAQSREAQLKKLLDAVDFVVSSNHGKPYSNELFAQIQEEHHRKKDANLEAYSSMKEMDGEYMSRITKMVEEKLDQQAARLEIQNKLTEEIRKLNESLEKAQKEINNVPKENKKFRESEKAKKEKKKQTEAVFQKKARQRLKQNLDRARQEKNGCIIL</sequence>
<dbReference type="CDD" id="cd01852">
    <property type="entry name" value="AIG1"/>
    <property type="match status" value="1"/>
</dbReference>
<accession>A0A0D9W5C0</accession>
<reference evidence="6" key="3">
    <citation type="submission" date="2015-04" db="UniProtKB">
        <authorList>
            <consortium name="EnsemblPlants"/>
        </authorList>
    </citation>
    <scope>IDENTIFICATION</scope>
</reference>
<dbReference type="STRING" id="77586.A0A0D9W5C0"/>
<evidence type="ECO:0000256" key="1">
    <source>
        <dbReference type="ARBA" id="ARBA00008535"/>
    </source>
</evidence>
<dbReference type="eggNOG" id="ENOG502R7PE">
    <property type="taxonomic scope" value="Eukaryota"/>
</dbReference>
<feature type="compositionally biased region" description="Gly residues" evidence="4">
    <location>
        <begin position="1"/>
        <end position="11"/>
    </location>
</feature>
<dbReference type="FunFam" id="3.40.50.300:FF:000840">
    <property type="entry name" value="Immune-associated nucleotide-binding protein 9"/>
    <property type="match status" value="1"/>
</dbReference>
<dbReference type="PANTHER" id="PTHR10903:SF102">
    <property type="entry name" value="OS04G0441600 PROTEIN"/>
    <property type="match status" value="1"/>
</dbReference>
<feature type="domain" description="AIG1-type G" evidence="5">
    <location>
        <begin position="27"/>
        <end position="223"/>
    </location>
</feature>
<evidence type="ECO:0000256" key="4">
    <source>
        <dbReference type="SAM" id="MobiDB-lite"/>
    </source>
</evidence>